<keyword evidence="1" id="KW-0863">Zinc-finger</keyword>
<evidence type="ECO:0000256" key="1">
    <source>
        <dbReference type="PROSITE-ProRule" id="PRU00047"/>
    </source>
</evidence>
<dbReference type="Proteomes" id="UP000694865">
    <property type="component" value="Unplaced"/>
</dbReference>
<proteinExistence type="predicted"/>
<keyword evidence="3" id="KW-1185">Reference proteome</keyword>
<feature type="domain" description="CCHC-type" evidence="2">
    <location>
        <begin position="181"/>
        <end position="197"/>
    </location>
</feature>
<dbReference type="InterPro" id="IPR001878">
    <property type="entry name" value="Znf_CCHC"/>
</dbReference>
<gene>
    <name evidence="4" type="primary">LOC102808860</name>
</gene>
<dbReference type="GeneID" id="102808860"/>
<accession>A0ABM0M353</accession>
<dbReference type="RefSeq" id="XP_006814444.1">
    <property type="nucleotide sequence ID" value="XM_006814381.1"/>
</dbReference>
<organism evidence="3 4">
    <name type="scientific">Saccoglossus kowalevskii</name>
    <name type="common">Acorn worm</name>
    <dbReference type="NCBI Taxonomy" id="10224"/>
    <lineage>
        <taxon>Eukaryota</taxon>
        <taxon>Metazoa</taxon>
        <taxon>Hemichordata</taxon>
        <taxon>Enteropneusta</taxon>
        <taxon>Harrimaniidae</taxon>
        <taxon>Saccoglossus</taxon>
    </lineage>
</organism>
<dbReference type="PANTHER" id="PTHR33198">
    <property type="entry name" value="ANK_REP_REGION DOMAIN-CONTAINING PROTEIN-RELATED"/>
    <property type="match status" value="1"/>
</dbReference>
<dbReference type="PROSITE" id="PS50158">
    <property type="entry name" value="ZF_CCHC"/>
    <property type="match status" value="1"/>
</dbReference>
<keyword evidence="1" id="KW-0862">Zinc</keyword>
<evidence type="ECO:0000259" key="2">
    <source>
        <dbReference type="PROSITE" id="PS50158"/>
    </source>
</evidence>
<protein>
    <submittedName>
        <fullName evidence="4">Uncharacterized protein LOC102808860</fullName>
    </submittedName>
</protein>
<keyword evidence="1" id="KW-0479">Metal-binding</keyword>
<evidence type="ECO:0000313" key="4">
    <source>
        <dbReference type="RefSeq" id="XP_006814444.1"/>
    </source>
</evidence>
<dbReference type="Gene3D" id="4.10.60.10">
    <property type="entry name" value="Zinc finger, CCHC-type"/>
    <property type="match status" value="1"/>
</dbReference>
<reference evidence="4" key="1">
    <citation type="submission" date="2025-08" db="UniProtKB">
        <authorList>
            <consortium name="RefSeq"/>
        </authorList>
    </citation>
    <scope>IDENTIFICATION</scope>
    <source>
        <tissue evidence="4">Testes</tissue>
    </source>
</reference>
<sequence>MNHSKCMRNLAPVEKDTGEEDDVKKLIEALNKSFAPKRTKAYEKHAKQKDGESTDQYHARLQLLVANCNYANPDEEVCTQIIEHCTSQRLRRRALREDMKLEDLLNFARAMEVSESQAADIEGNLHASTINAISRGFKSKHNKRGKPKRVAVNESRSTSRLCYFCSGNYPHGRPCPAKGKKCKSCGKDGHFAKVCRSKPKRKETANQNDL</sequence>
<name>A0ABM0M353_SACKO</name>
<evidence type="ECO:0000313" key="3">
    <source>
        <dbReference type="Proteomes" id="UP000694865"/>
    </source>
</evidence>